<dbReference type="PANTHER" id="PTHR10110:SF191">
    <property type="entry name" value="SODIUM_HYDROGEN EXCHANGER 8"/>
    <property type="match status" value="1"/>
</dbReference>
<keyword evidence="8 11" id="KW-0406">Ion transport</keyword>
<dbReference type="Pfam" id="PF00999">
    <property type="entry name" value="Na_H_Exchanger"/>
    <property type="match status" value="1"/>
</dbReference>
<evidence type="ECO:0000256" key="5">
    <source>
        <dbReference type="ARBA" id="ARBA00022989"/>
    </source>
</evidence>
<reference evidence="15 16" key="1">
    <citation type="submission" date="2024-02" db="EMBL/GenBank/DDBJ databases">
        <authorList>
            <person name="Chen Y."/>
            <person name="Shah S."/>
            <person name="Dougan E. K."/>
            <person name="Thang M."/>
            <person name="Chan C."/>
        </authorList>
    </citation>
    <scope>NUCLEOTIDE SEQUENCE [LARGE SCALE GENOMIC DNA]</scope>
</reference>
<feature type="transmembrane region" description="Helical" evidence="13">
    <location>
        <begin position="272"/>
        <end position="299"/>
    </location>
</feature>
<dbReference type="Gene3D" id="6.10.140.1330">
    <property type="match status" value="1"/>
</dbReference>
<feature type="transmembrane region" description="Helical" evidence="13">
    <location>
        <begin position="229"/>
        <end position="251"/>
    </location>
</feature>
<dbReference type="InterPro" id="IPR018422">
    <property type="entry name" value="Cation/H_exchanger_CPA1"/>
</dbReference>
<evidence type="ECO:0000256" key="9">
    <source>
        <dbReference type="ARBA" id="ARBA00023136"/>
    </source>
</evidence>
<protein>
    <recommendedName>
        <fullName evidence="11">Sodium/hydrogen exchanger</fullName>
    </recommendedName>
</protein>
<proteinExistence type="inferred from homology"/>
<evidence type="ECO:0000256" key="2">
    <source>
        <dbReference type="ARBA" id="ARBA00022448"/>
    </source>
</evidence>
<keyword evidence="9 13" id="KW-0472">Membrane</keyword>
<keyword evidence="3 11" id="KW-0050">Antiport</keyword>
<dbReference type="EMBL" id="CAXAMN010027595">
    <property type="protein sequence ID" value="CAK9111763.1"/>
    <property type="molecule type" value="Genomic_DNA"/>
</dbReference>
<dbReference type="InterPro" id="IPR006153">
    <property type="entry name" value="Cation/H_exchanger_TM"/>
</dbReference>
<keyword evidence="6" id="KW-0333">Golgi apparatus</keyword>
<organism evidence="15 16">
    <name type="scientific">Durusdinium trenchii</name>
    <dbReference type="NCBI Taxonomy" id="1381693"/>
    <lineage>
        <taxon>Eukaryota</taxon>
        <taxon>Sar</taxon>
        <taxon>Alveolata</taxon>
        <taxon>Dinophyceae</taxon>
        <taxon>Suessiales</taxon>
        <taxon>Symbiodiniaceae</taxon>
        <taxon>Durusdinium</taxon>
    </lineage>
</organism>
<evidence type="ECO:0000256" key="3">
    <source>
        <dbReference type="ARBA" id="ARBA00022449"/>
    </source>
</evidence>
<comment type="subcellular location">
    <subcellularLocation>
        <location evidence="1">Golgi apparatus membrane</location>
        <topology evidence="1">Multi-pass membrane protein</topology>
    </subcellularLocation>
</comment>
<evidence type="ECO:0000256" key="6">
    <source>
        <dbReference type="ARBA" id="ARBA00023034"/>
    </source>
</evidence>
<evidence type="ECO:0000256" key="13">
    <source>
        <dbReference type="SAM" id="Phobius"/>
    </source>
</evidence>
<feature type="transmembrane region" description="Helical" evidence="13">
    <location>
        <begin position="42"/>
        <end position="61"/>
    </location>
</feature>
<feature type="region of interest" description="Disordered" evidence="12">
    <location>
        <begin position="536"/>
        <end position="563"/>
    </location>
</feature>
<keyword evidence="7" id="KW-0915">Sodium</keyword>
<feature type="transmembrane region" description="Helical" evidence="13">
    <location>
        <begin position="350"/>
        <end position="372"/>
    </location>
</feature>
<dbReference type="InterPro" id="IPR004709">
    <property type="entry name" value="NaH_exchanger"/>
</dbReference>
<feature type="transmembrane region" description="Helical" evidence="13">
    <location>
        <begin position="73"/>
        <end position="95"/>
    </location>
</feature>
<feature type="transmembrane region" description="Helical" evidence="13">
    <location>
        <begin position="392"/>
        <end position="410"/>
    </location>
</feature>
<keyword evidence="5 13" id="KW-1133">Transmembrane helix</keyword>
<keyword evidence="2 11" id="KW-0813">Transport</keyword>
<name>A0ABP0SHA1_9DINO</name>
<feature type="transmembrane region" description="Helical" evidence="13">
    <location>
        <begin position="6"/>
        <end position="30"/>
    </location>
</feature>
<dbReference type="PRINTS" id="PR01084">
    <property type="entry name" value="NAHEXCHNGR"/>
</dbReference>
<keyword evidence="16" id="KW-1185">Reference proteome</keyword>
<evidence type="ECO:0000256" key="7">
    <source>
        <dbReference type="ARBA" id="ARBA00023053"/>
    </source>
</evidence>
<dbReference type="PANTHER" id="PTHR10110">
    <property type="entry name" value="SODIUM/HYDROGEN EXCHANGER"/>
    <property type="match status" value="1"/>
</dbReference>
<comment type="caution">
    <text evidence="15">The sequence shown here is derived from an EMBL/GenBank/DDBJ whole genome shotgun (WGS) entry which is preliminary data.</text>
</comment>
<feature type="domain" description="Cation/H+ exchanger transmembrane" evidence="14">
    <location>
        <begin position="34"/>
        <end position="443"/>
    </location>
</feature>
<keyword evidence="10 11" id="KW-0739">Sodium transport</keyword>
<gene>
    <name evidence="15" type="ORF">CCMP2556_LOCUS51853</name>
</gene>
<feature type="transmembrane region" description="Helical" evidence="13">
    <location>
        <begin position="319"/>
        <end position="338"/>
    </location>
</feature>
<comment type="similarity">
    <text evidence="11">Belongs to the monovalent cation:proton antiporter 1 (CPA1) transporter (TC 2.A.36) family.</text>
</comment>
<evidence type="ECO:0000313" key="15">
    <source>
        <dbReference type="EMBL" id="CAK9111763.1"/>
    </source>
</evidence>
<evidence type="ECO:0000256" key="4">
    <source>
        <dbReference type="ARBA" id="ARBA00022692"/>
    </source>
</evidence>
<evidence type="ECO:0000256" key="11">
    <source>
        <dbReference type="RuleBase" id="RU003722"/>
    </source>
</evidence>
<evidence type="ECO:0000259" key="14">
    <source>
        <dbReference type="Pfam" id="PF00999"/>
    </source>
</evidence>
<evidence type="ECO:0000256" key="8">
    <source>
        <dbReference type="ARBA" id="ARBA00023065"/>
    </source>
</evidence>
<sequence length="563" mass="60905">MVDRESLAATSYCIYLVLLLVSFCLSFCLATRCRSCTYFSEAGASLLVGFLGGGLLTLLVREDASDRFSEKEVQHSVVGFSSTVLFCVLLPPIIFDSGFRMRGAFFWANIDKIMVLAFVGTLLSSLVVGFLLVAVSGILPFAPDAPDGPSSISLPEALSFGALISATDPVTTLAIFEQLQVDPHLFNVVFGESVLNDAVSIVLFHSFSKAIGAEEKNVLVSICGMTMDFVVIFVGSAIIGASLGCLSALLFKHVDLPGHTAAHGPKLELAVFLVFCYAPFLLADGAGLSGIVAILFTGITMKRYTFNNLSPDARETVQTIVSLMASCAETLVFIDLGTSAWESLRADIRLVAYVFLCCLLGRAVNVYTAGLILNATQPSYPRRPFETNDMRMVWFAGLRGAIAFALSTQFKGPHRHSTMALAMWVVLISVWFLGGATAPMLSWLRIRRCEPEQLKQLALTLEPAVKRLTIVRWDQKYLSPWLLRMASPPSSPSRGDTEAQDQNAGSDAARAVRLKTTLTTLTPSYTSCELQDIAHSQLPDTGREGAPHASPLLTAREVGDEAE</sequence>
<evidence type="ECO:0000256" key="12">
    <source>
        <dbReference type="SAM" id="MobiDB-lite"/>
    </source>
</evidence>
<evidence type="ECO:0000256" key="10">
    <source>
        <dbReference type="ARBA" id="ARBA00023201"/>
    </source>
</evidence>
<feature type="transmembrane region" description="Helical" evidence="13">
    <location>
        <begin position="115"/>
        <end position="139"/>
    </location>
</feature>
<evidence type="ECO:0000313" key="16">
    <source>
        <dbReference type="Proteomes" id="UP001642484"/>
    </source>
</evidence>
<accession>A0ABP0SHA1</accession>
<dbReference type="NCBIfam" id="TIGR00840">
    <property type="entry name" value="b_cpa1"/>
    <property type="match status" value="1"/>
</dbReference>
<feature type="transmembrane region" description="Helical" evidence="13">
    <location>
        <begin position="422"/>
        <end position="444"/>
    </location>
</feature>
<keyword evidence="4 11" id="KW-0812">Transmembrane</keyword>
<feature type="region of interest" description="Disordered" evidence="12">
    <location>
        <begin position="486"/>
        <end position="509"/>
    </location>
</feature>
<evidence type="ECO:0000256" key="1">
    <source>
        <dbReference type="ARBA" id="ARBA00004653"/>
    </source>
</evidence>
<dbReference type="Proteomes" id="UP001642484">
    <property type="component" value="Unassembled WGS sequence"/>
</dbReference>